<proteinExistence type="predicted"/>
<reference evidence="2 3" key="1">
    <citation type="journal article" date="2023" name="G3 (Bethesda)">
        <title>A chromosome-length genome assembly and annotation of blackberry (Rubus argutus, cv. 'Hillquist').</title>
        <authorList>
            <person name="Bruna T."/>
            <person name="Aryal R."/>
            <person name="Dudchenko O."/>
            <person name="Sargent D.J."/>
            <person name="Mead D."/>
            <person name="Buti M."/>
            <person name="Cavallini A."/>
            <person name="Hytonen T."/>
            <person name="Andres J."/>
            <person name="Pham M."/>
            <person name="Weisz D."/>
            <person name="Mascagni F."/>
            <person name="Usai G."/>
            <person name="Natali L."/>
            <person name="Bassil N."/>
            <person name="Fernandez G.E."/>
            <person name="Lomsadze A."/>
            <person name="Armour M."/>
            <person name="Olukolu B."/>
            <person name="Poorten T."/>
            <person name="Britton C."/>
            <person name="Davik J."/>
            <person name="Ashrafi H."/>
            <person name="Aiden E.L."/>
            <person name="Borodovsky M."/>
            <person name="Worthington M."/>
        </authorList>
    </citation>
    <scope>NUCLEOTIDE SEQUENCE [LARGE SCALE GENOMIC DNA]</scope>
    <source>
        <strain evidence="2">PI 553951</strain>
    </source>
</reference>
<evidence type="ECO:0000259" key="1">
    <source>
        <dbReference type="Pfam" id="PF07839"/>
    </source>
</evidence>
<dbReference type="EMBL" id="JBEDUW010000007">
    <property type="protein sequence ID" value="KAK9912924.1"/>
    <property type="molecule type" value="Genomic_DNA"/>
</dbReference>
<dbReference type="Proteomes" id="UP001457282">
    <property type="component" value="Unassembled WGS sequence"/>
</dbReference>
<dbReference type="Pfam" id="PF07839">
    <property type="entry name" value="CaM_binding"/>
    <property type="match status" value="1"/>
</dbReference>
<keyword evidence="3" id="KW-1185">Reference proteome</keyword>
<comment type="caution">
    <text evidence="2">The sequence shown here is derived from an EMBL/GenBank/DDBJ whole genome shotgun (WGS) entry which is preliminary data.</text>
</comment>
<dbReference type="InterPro" id="IPR044681">
    <property type="entry name" value="PICBP-like"/>
</dbReference>
<evidence type="ECO:0000313" key="2">
    <source>
        <dbReference type="EMBL" id="KAK9912924.1"/>
    </source>
</evidence>
<feature type="domain" description="Calmodulin-binding" evidence="1">
    <location>
        <begin position="1"/>
        <end position="44"/>
    </location>
</feature>
<accession>A0AAW1VX07</accession>
<dbReference type="GO" id="GO:0005516">
    <property type="term" value="F:calmodulin binding"/>
    <property type="evidence" value="ECO:0007669"/>
    <property type="project" value="InterPro"/>
</dbReference>
<protein>
    <recommendedName>
        <fullName evidence="1">Calmodulin-binding domain-containing protein</fullName>
    </recommendedName>
</protein>
<organism evidence="2 3">
    <name type="scientific">Rubus argutus</name>
    <name type="common">Southern blackberry</name>
    <dbReference type="NCBI Taxonomy" id="59490"/>
    <lineage>
        <taxon>Eukaryota</taxon>
        <taxon>Viridiplantae</taxon>
        <taxon>Streptophyta</taxon>
        <taxon>Embryophyta</taxon>
        <taxon>Tracheophyta</taxon>
        <taxon>Spermatophyta</taxon>
        <taxon>Magnoliopsida</taxon>
        <taxon>eudicotyledons</taxon>
        <taxon>Gunneridae</taxon>
        <taxon>Pentapetalae</taxon>
        <taxon>rosids</taxon>
        <taxon>fabids</taxon>
        <taxon>Rosales</taxon>
        <taxon>Rosaceae</taxon>
        <taxon>Rosoideae</taxon>
        <taxon>Rosoideae incertae sedis</taxon>
        <taxon>Rubus</taxon>
    </lineage>
</organism>
<sequence>MMDEKKNAEEWMLDFAIQQAVTKLAPARKKKVALLVEAFEKVMPVPKYEPRLKHSSAAFSHARPMQACS</sequence>
<evidence type="ECO:0000313" key="3">
    <source>
        <dbReference type="Proteomes" id="UP001457282"/>
    </source>
</evidence>
<dbReference type="AlphaFoldDB" id="A0AAW1VX07"/>
<dbReference type="PANTHER" id="PTHR33923">
    <property type="entry name" value="CALMODULIN-BINDING PROTEIN-RELATED"/>
    <property type="match status" value="1"/>
</dbReference>
<dbReference type="PANTHER" id="PTHR33923:SF2">
    <property type="entry name" value="CALMODULIN-BINDING PROTEIN-RELATED"/>
    <property type="match status" value="1"/>
</dbReference>
<name>A0AAW1VX07_RUBAR</name>
<dbReference type="InterPro" id="IPR012417">
    <property type="entry name" value="CaM-bd_dom_pln"/>
</dbReference>
<gene>
    <name evidence="2" type="ORF">M0R45_036757</name>
</gene>